<protein>
    <submittedName>
        <fullName evidence="1">HmuY protein</fullName>
    </submittedName>
</protein>
<organism evidence="1 2">
    <name type="scientific">Psychroflexus sediminis</name>
    <dbReference type="NCBI Taxonomy" id="470826"/>
    <lineage>
        <taxon>Bacteria</taxon>
        <taxon>Pseudomonadati</taxon>
        <taxon>Bacteroidota</taxon>
        <taxon>Flavobacteriia</taxon>
        <taxon>Flavobacteriales</taxon>
        <taxon>Flavobacteriaceae</taxon>
        <taxon>Psychroflexus</taxon>
    </lineage>
</organism>
<dbReference type="InterPro" id="IPR025921">
    <property type="entry name" value="HmuY"/>
</dbReference>
<name>A0A1G7UGS6_9FLAO</name>
<accession>A0A1G7UGS6</accession>
<evidence type="ECO:0000313" key="1">
    <source>
        <dbReference type="EMBL" id="SDG46548.1"/>
    </source>
</evidence>
<gene>
    <name evidence="1" type="ORF">SAMN04488027_10260</name>
</gene>
<dbReference type="CDD" id="cd12105">
    <property type="entry name" value="HmuY"/>
    <property type="match status" value="1"/>
</dbReference>
<dbReference type="OrthoDB" id="5510929at2"/>
<keyword evidence="2" id="KW-1185">Reference proteome</keyword>
<dbReference type="EMBL" id="FNCW01000002">
    <property type="protein sequence ID" value="SDG46548.1"/>
    <property type="molecule type" value="Genomic_DNA"/>
</dbReference>
<dbReference type="RefSeq" id="WP_093364862.1">
    <property type="nucleotide sequence ID" value="NZ_FNCW01000002.1"/>
</dbReference>
<proteinExistence type="predicted"/>
<dbReference type="AlphaFoldDB" id="A0A1G7UGS6"/>
<evidence type="ECO:0000313" key="2">
    <source>
        <dbReference type="Proteomes" id="UP000199296"/>
    </source>
</evidence>
<sequence length="209" mass="23004">MNTLKLTPFILMSLCMLSCSDDDDVMALAEVESTTIENLHAPQEGGRGEPISGSFTKFDFETGQITDSDTEWDIAFRGTTIAVNGGTVTGTIDEPLRTSDAGITLVSATFEDITEIPADTSFDQDSHEGFAVPAGSGNGWYNYDFTTNILNPIPGKILLVETTDGKYAKFEILSYYKDAPSDIDPFQDESRYYTFRYAYNPNEGQVTFN</sequence>
<dbReference type="Proteomes" id="UP000199296">
    <property type="component" value="Unassembled WGS sequence"/>
</dbReference>
<reference evidence="1 2" key="1">
    <citation type="submission" date="2016-10" db="EMBL/GenBank/DDBJ databases">
        <authorList>
            <person name="de Groot N.N."/>
        </authorList>
    </citation>
    <scope>NUCLEOTIDE SEQUENCE [LARGE SCALE GENOMIC DNA]</scope>
    <source>
        <strain evidence="1 2">DSM 19803</strain>
    </source>
</reference>
<dbReference type="Pfam" id="PF14064">
    <property type="entry name" value="HmuY"/>
    <property type="match status" value="1"/>
</dbReference>
<dbReference type="STRING" id="470826.SAMN04488027_10260"/>